<dbReference type="InterPro" id="IPR007801">
    <property type="entry name" value="MbnB/TglH/ChrH"/>
</dbReference>
<organism evidence="1 2">
    <name type="scientific">Phytohabitans suffuscus</name>
    <dbReference type="NCBI Taxonomy" id="624315"/>
    <lineage>
        <taxon>Bacteria</taxon>
        <taxon>Bacillati</taxon>
        <taxon>Actinomycetota</taxon>
        <taxon>Actinomycetes</taxon>
        <taxon>Micromonosporales</taxon>
        <taxon>Micromonosporaceae</taxon>
    </lineage>
</organism>
<reference evidence="1 2" key="2">
    <citation type="submission" date="2020-03" db="EMBL/GenBank/DDBJ databases">
        <authorList>
            <person name="Ichikawa N."/>
            <person name="Kimura A."/>
            <person name="Kitahashi Y."/>
            <person name="Uohara A."/>
        </authorList>
    </citation>
    <scope>NUCLEOTIDE SEQUENCE [LARGE SCALE GENOMIC DNA]</scope>
    <source>
        <strain evidence="1 2">NBRC 105367</strain>
    </source>
</reference>
<proteinExistence type="predicted"/>
<evidence type="ECO:0000313" key="2">
    <source>
        <dbReference type="Proteomes" id="UP000503011"/>
    </source>
</evidence>
<evidence type="ECO:0000313" key="1">
    <source>
        <dbReference type="EMBL" id="BCB90359.1"/>
    </source>
</evidence>
<reference evidence="1 2" key="1">
    <citation type="submission" date="2020-03" db="EMBL/GenBank/DDBJ databases">
        <title>Whole genome shotgun sequence of Phytohabitans suffuscus NBRC 105367.</title>
        <authorList>
            <person name="Komaki H."/>
            <person name="Tamura T."/>
        </authorList>
    </citation>
    <scope>NUCLEOTIDE SEQUENCE [LARGE SCALE GENOMIC DNA]</scope>
    <source>
        <strain evidence="1 2">NBRC 105367</strain>
    </source>
</reference>
<dbReference type="PANTHER" id="PTHR42194:SF1">
    <property type="entry name" value="UPF0276 PROTEIN HI_1600"/>
    <property type="match status" value="1"/>
</dbReference>
<gene>
    <name evidence="1" type="ORF">Psuf_076720</name>
</gene>
<dbReference type="EMBL" id="AP022871">
    <property type="protein sequence ID" value="BCB90359.1"/>
    <property type="molecule type" value="Genomic_DNA"/>
</dbReference>
<dbReference type="PANTHER" id="PTHR42194">
    <property type="entry name" value="UPF0276 PROTEIN HI_1600"/>
    <property type="match status" value="1"/>
</dbReference>
<dbReference type="AlphaFoldDB" id="A0A6F8YWA0"/>
<dbReference type="Proteomes" id="UP000503011">
    <property type="component" value="Chromosome"/>
</dbReference>
<name>A0A6F8YWA0_9ACTN</name>
<protein>
    <submittedName>
        <fullName evidence="1">Uncharacterized protein</fullName>
    </submittedName>
</protein>
<sequence length="122" mass="12550">MARPGIAEPEPSRDLGFGIGVRPAMFARLLADSSGFDFFEAVTEDFLGAGGERGDLLRELAARSPVVLHGLSMSIGARTRSTSATCHSCATWPTASVPAGSPTTCAGPGSTGCARTSCFPCR</sequence>
<dbReference type="Pfam" id="PF05114">
    <property type="entry name" value="MbnB_TglH_ChrH"/>
    <property type="match status" value="1"/>
</dbReference>
<dbReference type="Gene3D" id="3.20.20.150">
    <property type="entry name" value="Divalent-metal-dependent TIM barrel enzymes"/>
    <property type="match status" value="1"/>
</dbReference>
<dbReference type="KEGG" id="psuu:Psuf_076720"/>
<accession>A0A6F8YWA0</accession>
<keyword evidence="2" id="KW-1185">Reference proteome</keyword>